<dbReference type="InterPro" id="IPR014816">
    <property type="entry name" value="tRNA_MeTrfase_Gcd14"/>
</dbReference>
<evidence type="ECO:0000313" key="10">
    <source>
        <dbReference type="Proteomes" id="UP000317265"/>
    </source>
</evidence>
<dbReference type="PANTHER" id="PTHR12133">
    <property type="entry name" value="TRNA (ADENINE(58)-N(1))-METHYLTRANSFERASE"/>
    <property type="match status" value="1"/>
</dbReference>
<evidence type="ECO:0000256" key="2">
    <source>
        <dbReference type="ARBA" id="ARBA00022679"/>
    </source>
</evidence>
<evidence type="ECO:0000256" key="1">
    <source>
        <dbReference type="ARBA" id="ARBA00022603"/>
    </source>
</evidence>
<proteinExistence type="predicted"/>
<organism evidence="7 9">
    <name type="scientific">Thermoproteota archaeon</name>
    <dbReference type="NCBI Taxonomy" id="2056631"/>
    <lineage>
        <taxon>Archaea</taxon>
        <taxon>Thermoproteota</taxon>
    </lineage>
</organism>
<dbReference type="PROSITE" id="PS51620">
    <property type="entry name" value="SAM_TRM61"/>
    <property type="match status" value="1"/>
</dbReference>
<feature type="binding site" evidence="5">
    <location>
        <position position="155"/>
    </location>
    <ligand>
        <name>S-adenosyl-L-methionine</name>
        <dbReference type="ChEBI" id="CHEBI:59789"/>
    </ligand>
</feature>
<comment type="caution">
    <text evidence="7">The sequence shown here is derived from an EMBL/GenBank/DDBJ whole genome shotgun (WGS) entry which is preliminary data.</text>
</comment>
<dbReference type="Pfam" id="PF08704">
    <property type="entry name" value="GCD14"/>
    <property type="match status" value="1"/>
</dbReference>
<dbReference type="InterPro" id="IPR029063">
    <property type="entry name" value="SAM-dependent_MTases_sf"/>
</dbReference>
<evidence type="ECO:0000313" key="8">
    <source>
        <dbReference type="EMBL" id="TDA40016.1"/>
    </source>
</evidence>
<dbReference type="Pfam" id="PF14801">
    <property type="entry name" value="TrmI-like_N"/>
    <property type="match status" value="1"/>
</dbReference>
<dbReference type="Proteomes" id="UP000316080">
    <property type="component" value="Unassembled WGS sequence"/>
</dbReference>
<dbReference type="Gene3D" id="3.40.50.150">
    <property type="entry name" value="Vaccinia Virus protein VP39"/>
    <property type="match status" value="1"/>
</dbReference>
<dbReference type="SUPFAM" id="SSF53335">
    <property type="entry name" value="S-adenosyl-L-methionine-dependent methyltransferases"/>
    <property type="match status" value="1"/>
</dbReference>
<feature type="domain" description="tRNA (adenine(58)-N(1))-methyltransferase catalytic subunit TRM61 C-terminal" evidence="6">
    <location>
        <begin position="74"/>
        <end position="234"/>
    </location>
</feature>
<dbReference type="EMBL" id="QNVI01000016">
    <property type="protein sequence ID" value="TDA40016.1"/>
    <property type="molecule type" value="Genomic_DNA"/>
</dbReference>
<evidence type="ECO:0000259" key="6">
    <source>
        <dbReference type="Pfam" id="PF08704"/>
    </source>
</evidence>
<evidence type="ECO:0000256" key="5">
    <source>
        <dbReference type="PIRSR" id="PIRSR017269-1"/>
    </source>
</evidence>
<reference evidence="7 9" key="2">
    <citation type="journal article" date="2019" name="Nat. Microbiol.">
        <title>Wide diversity of methane and short-chain alkane metabolisms in uncultured archaea.</title>
        <authorList>
            <person name="Borrel G."/>
            <person name="Adam P.S."/>
            <person name="McKay L.J."/>
            <person name="Chen L.X."/>
            <person name="Sierra-Garcia I.N."/>
            <person name="Sieber C.M."/>
            <person name="Letourneur Q."/>
            <person name="Ghozlane A."/>
            <person name="Andersen G.L."/>
            <person name="Li W.J."/>
            <person name="Hallam S.J."/>
            <person name="Muyzer G."/>
            <person name="de Oliveira V.M."/>
            <person name="Inskeep W.P."/>
            <person name="Banfield J.F."/>
            <person name="Gribaldo S."/>
        </authorList>
    </citation>
    <scope>NUCLEOTIDE SEQUENCE [LARGE SCALE GENOMIC DNA]</scope>
    <source>
        <strain evidence="7">Verst-YHS</strain>
    </source>
</reference>
<dbReference type="InterPro" id="IPR049470">
    <property type="entry name" value="TRM61_C"/>
</dbReference>
<keyword evidence="3 5" id="KW-0949">S-adenosyl-L-methionine</keyword>
<dbReference type="Proteomes" id="UP000317265">
    <property type="component" value="Unassembled WGS sequence"/>
</dbReference>
<reference evidence="8 10" key="1">
    <citation type="journal article" date="2019" name="Nat. Microbiol.">
        <title>Expanding anaerobic alkane metabolism in the domain of Archaea.</title>
        <authorList>
            <person name="Wang Y."/>
            <person name="Wegener G."/>
            <person name="Hou J."/>
            <person name="Wang F."/>
            <person name="Xiao X."/>
        </authorList>
    </citation>
    <scope>NUCLEOTIDE SEQUENCE [LARGE SCALE GENOMIC DNA]</scope>
    <source>
        <strain evidence="8">WYZ-LMO11</strain>
    </source>
</reference>
<feature type="binding site" evidence="5">
    <location>
        <position position="171"/>
    </location>
    <ligand>
        <name>S-adenosyl-L-methionine</name>
        <dbReference type="ChEBI" id="CHEBI:59789"/>
    </ligand>
</feature>
<dbReference type="Gene3D" id="3.10.330.20">
    <property type="match status" value="1"/>
</dbReference>
<evidence type="ECO:0000256" key="3">
    <source>
        <dbReference type="ARBA" id="ARBA00022691"/>
    </source>
</evidence>
<evidence type="ECO:0000256" key="4">
    <source>
        <dbReference type="ARBA" id="ARBA00022694"/>
    </source>
</evidence>
<dbReference type="GO" id="GO:0031515">
    <property type="term" value="C:tRNA (m1A) methyltransferase complex"/>
    <property type="evidence" value="ECO:0007669"/>
    <property type="project" value="InterPro"/>
</dbReference>
<gene>
    <name evidence="8" type="ORF">DSO09_01430</name>
    <name evidence="7" type="ORF">EF809_03010</name>
</gene>
<dbReference type="PIRSF" id="PIRSF017269">
    <property type="entry name" value="GCD14"/>
    <property type="match status" value="1"/>
</dbReference>
<feature type="binding site" evidence="5">
    <location>
        <position position="127"/>
    </location>
    <ligand>
        <name>S-adenosyl-L-methionine</name>
        <dbReference type="ChEBI" id="CHEBI:59789"/>
    </ligand>
</feature>
<protein>
    <submittedName>
        <fullName evidence="7">tRNA (Adenine-N1)-methyltransferase</fullName>
    </submittedName>
</protein>
<dbReference type="GO" id="GO:0030488">
    <property type="term" value="P:tRNA methylation"/>
    <property type="evidence" value="ECO:0007669"/>
    <property type="project" value="InterPro"/>
</dbReference>
<dbReference type="AlphaFoldDB" id="A0A520KFP0"/>
<dbReference type="CDD" id="cd02440">
    <property type="entry name" value="AdoMet_MTases"/>
    <property type="match status" value="1"/>
</dbReference>
<accession>A0A520KFP0</accession>
<feature type="binding site" evidence="5">
    <location>
        <begin position="106"/>
        <end position="109"/>
    </location>
    <ligand>
        <name>S-adenosyl-L-methionine</name>
        <dbReference type="ChEBI" id="CHEBI:59789"/>
    </ligand>
</feature>
<name>A0A520KFP0_9CREN</name>
<keyword evidence="4" id="KW-0819">tRNA processing</keyword>
<dbReference type="GO" id="GO:0160107">
    <property type="term" value="F:tRNA (adenine(58)-N1)-methyltransferase activity"/>
    <property type="evidence" value="ECO:0007669"/>
    <property type="project" value="InterPro"/>
</dbReference>
<sequence>MEIKEGDEVLLYLNDKNSWIVKIEKGKTFHTHKGVVKLDDIIGKSYGCEIQTNMAVSLKVLPLDYIDFLERIIRKTQIIYPKDLCYICFQANIHPGSIVVEAGTGSGVLTSYIANLIRPDGKVYTYEIREEFQKIAKKNIERLGLSKYVEFKLKDITKGIDERNVDAVVLDMATPWLVVEEAKKALKIGGRFVSFSPTINQVEKTVEAMKLAGFINIKTIELIIRRYKVKLNETRPETIMIGHTGYITSGRRAS</sequence>
<evidence type="ECO:0000313" key="9">
    <source>
        <dbReference type="Proteomes" id="UP000316080"/>
    </source>
</evidence>
<dbReference type="EMBL" id="RXIH01000025">
    <property type="protein sequence ID" value="RZN56356.1"/>
    <property type="molecule type" value="Genomic_DNA"/>
</dbReference>
<keyword evidence="2 7" id="KW-0808">Transferase</keyword>
<keyword evidence="1 7" id="KW-0489">Methyltransferase</keyword>
<evidence type="ECO:0000313" key="7">
    <source>
        <dbReference type="EMBL" id="RZN56356.1"/>
    </source>
</evidence>
<dbReference type="PANTHER" id="PTHR12133:SF1">
    <property type="entry name" value="TRNA (ADENINE(58)-N(1))-METHYLTRANSFERASE, MITOCHONDRIAL"/>
    <property type="match status" value="1"/>
</dbReference>